<accession>A0A2V4NKH6</accession>
<dbReference type="EMBL" id="PYBW01000095">
    <property type="protein sequence ID" value="PYC74507.1"/>
    <property type="molecule type" value="Genomic_DNA"/>
</dbReference>
<evidence type="ECO:0000313" key="1">
    <source>
        <dbReference type="EMBL" id="PYC74507.1"/>
    </source>
</evidence>
<sequence>MTGDHSVAGSVSLMWAPHDGQLVVDGERDQVGVFRRAEGDRWVLAPVVHGSCDDWLADPLKVRAAEPTDRVRAEAALANAQSVQRVS</sequence>
<dbReference type="AlphaFoldDB" id="A0A2V4NKH6"/>
<keyword evidence="2" id="KW-1185">Reference proteome</keyword>
<reference evidence="1 2" key="1">
    <citation type="submission" date="2018-03" db="EMBL/GenBank/DDBJ databases">
        <title>Bioinformatic expansion and discovery of thiopeptide antibiotics.</title>
        <authorList>
            <person name="Schwalen C.J."/>
            <person name="Hudson G.A."/>
            <person name="Mitchell D.A."/>
        </authorList>
    </citation>
    <scope>NUCLEOTIDE SEQUENCE [LARGE SCALE GENOMIC DNA]</scope>
    <source>
        <strain evidence="1 2">ATCC 21389</strain>
    </source>
</reference>
<name>A0A2V4NKH6_9ACTN</name>
<protein>
    <submittedName>
        <fullName evidence="1">Uncharacterized protein</fullName>
    </submittedName>
</protein>
<organism evidence="1 2">
    <name type="scientific">Streptomyces tateyamensis</name>
    <dbReference type="NCBI Taxonomy" id="565073"/>
    <lineage>
        <taxon>Bacteria</taxon>
        <taxon>Bacillati</taxon>
        <taxon>Actinomycetota</taxon>
        <taxon>Actinomycetes</taxon>
        <taxon>Kitasatosporales</taxon>
        <taxon>Streptomycetaceae</taxon>
        <taxon>Streptomyces</taxon>
    </lineage>
</organism>
<dbReference type="Proteomes" id="UP000248039">
    <property type="component" value="Unassembled WGS sequence"/>
</dbReference>
<proteinExistence type="predicted"/>
<evidence type="ECO:0000313" key="2">
    <source>
        <dbReference type="Proteomes" id="UP000248039"/>
    </source>
</evidence>
<comment type="caution">
    <text evidence="1">The sequence shown here is derived from an EMBL/GenBank/DDBJ whole genome shotgun (WGS) entry which is preliminary data.</text>
</comment>
<gene>
    <name evidence="1" type="ORF">C7C46_24160</name>
</gene>